<dbReference type="EMBL" id="CAUYUJ010011719">
    <property type="protein sequence ID" value="CAK0832469.1"/>
    <property type="molecule type" value="Genomic_DNA"/>
</dbReference>
<gene>
    <name evidence="1" type="ORF">PCOR1329_LOCUS30477</name>
</gene>
<dbReference type="Proteomes" id="UP001189429">
    <property type="component" value="Unassembled WGS sequence"/>
</dbReference>
<evidence type="ECO:0000313" key="2">
    <source>
        <dbReference type="Proteomes" id="UP001189429"/>
    </source>
</evidence>
<evidence type="ECO:0000313" key="1">
    <source>
        <dbReference type="EMBL" id="CAK0832469.1"/>
    </source>
</evidence>
<protein>
    <recommendedName>
        <fullName evidence="3">Inorganic diphosphatase</fullName>
    </recommendedName>
</protein>
<keyword evidence="2" id="KW-1185">Reference proteome</keyword>
<organism evidence="1 2">
    <name type="scientific">Prorocentrum cordatum</name>
    <dbReference type="NCBI Taxonomy" id="2364126"/>
    <lineage>
        <taxon>Eukaryota</taxon>
        <taxon>Sar</taxon>
        <taxon>Alveolata</taxon>
        <taxon>Dinophyceae</taxon>
        <taxon>Prorocentrales</taxon>
        <taxon>Prorocentraceae</taxon>
        <taxon>Prorocentrum</taxon>
    </lineage>
</organism>
<accession>A0ABN9SKY4</accession>
<comment type="caution">
    <text evidence="1">The sequence shown here is derived from an EMBL/GenBank/DDBJ whole genome shotgun (WGS) entry which is preliminary data.</text>
</comment>
<reference evidence="1" key="1">
    <citation type="submission" date="2023-10" db="EMBL/GenBank/DDBJ databases">
        <authorList>
            <person name="Chen Y."/>
            <person name="Shah S."/>
            <person name="Dougan E. K."/>
            <person name="Thang M."/>
            <person name="Chan C."/>
        </authorList>
    </citation>
    <scope>NUCLEOTIDE SEQUENCE [LARGE SCALE GENOMIC DNA]</scope>
</reference>
<sequence length="193" mass="21310">MGSCRLSSSAPEMSVARPLRLVACQAAPRLSPRCRALAARRPRLSAPGRLPREVITLDVDFPDPPHVNFCSLVDVDAKDGNLNFTTLELPATSARDYNFPAAWESSVFLRLPHPCEPPKYPGRLAPNLFPTQIWILVRGRLPSVPRPCGNPCSQTMRQWMSSEKAEFLVSERICWSGPSARCAPIVGTPHVKL</sequence>
<evidence type="ECO:0008006" key="3">
    <source>
        <dbReference type="Google" id="ProtNLM"/>
    </source>
</evidence>
<proteinExistence type="predicted"/>
<name>A0ABN9SKY4_9DINO</name>